<dbReference type="EMBL" id="CAJVPQ010025161">
    <property type="protein sequence ID" value="CAG8766233.1"/>
    <property type="molecule type" value="Genomic_DNA"/>
</dbReference>
<dbReference type="AlphaFoldDB" id="A0A9N9J559"/>
<evidence type="ECO:0000313" key="1">
    <source>
        <dbReference type="EMBL" id="CAG8766233.1"/>
    </source>
</evidence>
<dbReference type="Proteomes" id="UP000789570">
    <property type="component" value="Unassembled WGS sequence"/>
</dbReference>
<organism evidence="1 2">
    <name type="scientific">Funneliformis caledonium</name>
    <dbReference type="NCBI Taxonomy" id="1117310"/>
    <lineage>
        <taxon>Eukaryota</taxon>
        <taxon>Fungi</taxon>
        <taxon>Fungi incertae sedis</taxon>
        <taxon>Mucoromycota</taxon>
        <taxon>Glomeromycotina</taxon>
        <taxon>Glomeromycetes</taxon>
        <taxon>Glomerales</taxon>
        <taxon>Glomeraceae</taxon>
        <taxon>Funneliformis</taxon>
    </lineage>
</organism>
<sequence length="55" mass="6562">ETLYINLENNNLSDEDKTIFDIDIENQIIAIFKPNLKIYDIEYFLSLKNIQEVLK</sequence>
<reference evidence="1" key="1">
    <citation type="submission" date="2021-06" db="EMBL/GenBank/DDBJ databases">
        <authorList>
            <person name="Kallberg Y."/>
            <person name="Tangrot J."/>
            <person name="Rosling A."/>
        </authorList>
    </citation>
    <scope>NUCLEOTIDE SEQUENCE</scope>
    <source>
        <strain evidence="1">UK204</strain>
    </source>
</reference>
<keyword evidence="2" id="KW-1185">Reference proteome</keyword>
<protein>
    <submittedName>
        <fullName evidence="1">14041_t:CDS:1</fullName>
    </submittedName>
</protein>
<gene>
    <name evidence="1" type="ORF">FCALED_LOCUS17242</name>
</gene>
<accession>A0A9N9J559</accession>
<proteinExistence type="predicted"/>
<name>A0A9N9J559_9GLOM</name>
<feature type="non-terminal residue" evidence="1">
    <location>
        <position position="55"/>
    </location>
</feature>
<comment type="caution">
    <text evidence="1">The sequence shown here is derived from an EMBL/GenBank/DDBJ whole genome shotgun (WGS) entry which is preliminary data.</text>
</comment>
<evidence type="ECO:0000313" key="2">
    <source>
        <dbReference type="Proteomes" id="UP000789570"/>
    </source>
</evidence>